<name>A0A183FQS7_HELPZ</name>
<dbReference type="Proteomes" id="UP000050761">
    <property type="component" value="Unassembled WGS sequence"/>
</dbReference>
<dbReference type="AlphaFoldDB" id="A0A183FQS7"/>
<proteinExistence type="predicted"/>
<evidence type="ECO:0000313" key="3">
    <source>
        <dbReference type="Proteomes" id="UP000050761"/>
    </source>
</evidence>
<evidence type="ECO:0000313" key="2">
    <source>
        <dbReference type="EMBL" id="VDO83745.1"/>
    </source>
</evidence>
<evidence type="ECO:0000256" key="1">
    <source>
        <dbReference type="SAM" id="MobiDB-lite"/>
    </source>
</evidence>
<gene>
    <name evidence="2" type="ORF">HPBE_LOCUS10118</name>
</gene>
<feature type="region of interest" description="Disordered" evidence="1">
    <location>
        <begin position="38"/>
        <end position="72"/>
    </location>
</feature>
<reference evidence="2 3" key="1">
    <citation type="submission" date="2018-11" db="EMBL/GenBank/DDBJ databases">
        <authorList>
            <consortium name="Pathogen Informatics"/>
        </authorList>
    </citation>
    <scope>NUCLEOTIDE SEQUENCE [LARGE SCALE GENOMIC DNA]</scope>
</reference>
<keyword evidence="3" id="KW-1185">Reference proteome</keyword>
<sequence length="151" mass="17226">MPTVEMERKKAVQFQTKESRMLMELYVKNHKRYHAASKAEAYSSADVDDPSRGDSSANVKDPSRGGIEHDEREQRELLIRAAAPRHFRTRVSPLDVLDESAFRQRFRLSRRGFFGLIGEELSPETVRSRSLTSEQKLGIFLETIGSSSLQV</sequence>
<dbReference type="WBParaSite" id="HPBE_0001011701-mRNA-1">
    <property type="protein sequence ID" value="HPBE_0001011701-mRNA-1"/>
    <property type="gene ID" value="HPBE_0001011701"/>
</dbReference>
<evidence type="ECO:0000313" key="4">
    <source>
        <dbReference type="WBParaSite" id="HPBE_0001011701-mRNA-1"/>
    </source>
</evidence>
<reference evidence="4" key="2">
    <citation type="submission" date="2019-09" db="UniProtKB">
        <authorList>
            <consortium name="WormBaseParasite"/>
        </authorList>
    </citation>
    <scope>IDENTIFICATION</scope>
</reference>
<protein>
    <submittedName>
        <fullName evidence="2 4">Uncharacterized protein</fullName>
    </submittedName>
</protein>
<dbReference type="OrthoDB" id="2430314at2759"/>
<organism evidence="3 4">
    <name type="scientific">Heligmosomoides polygyrus</name>
    <name type="common">Parasitic roundworm</name>
    <dbReference type="NCBI Taxonomy" id="6339"/>
    <lineage>
        <taxon>Eukaryota</taxon>
        <taxon>Metazoa</taxon>
        <taxon>Ecdysozoa</taxon>
        <taxon>Nematoda</taxon>
        <taxon>Chromadorea</taxon>
        <taxon>Rhabditida</taxon>
        <taxon>Rhabditina</taxon>
        <taxon>Rhabditomorpha</taxon>
        <taxon>Strongyloidea</taxon>
        <taxon>Heligmosomidae</taxon>
        <taxon>Heligmosomoides</taxon>
    </lineage>
</organism>
<accession>A0A3P8CFT9</accession>
<dbReference type="EMBL" id="UZAH01026655">
    <property type="protein sequence ID" value="VDO83745.1"/>
    <property type="molecule type" value="Genomic_DNA"/>
</dbReference>
<feature type="compositionally biased region" description="Basic and acidic residues" evidence="1">
    <location>
        <begin position="61"/>
        <end position="72"/>
    </location>
</feature>
<accession>A0A183FQS7</accession>